<evidence type="ECO:0000256" key="1">
    <source>
        <dbReference type="ARBA" id="ARBA00005857"/>
    </source>
</evidence>
<proteinExistence type="inferred from homology"/>
<gene>
    <name evidence="5" type="ORF">METZ01_LOCUS109722</name>
</gene>
<dbReference type="AlphaFoldDB" id="A0A381WX75"/>
<dbReference type="InterPro" id="IPR011990">
    <property type="entry name" value="TPR-like_helical_dom_sf"/>
</dbReference>
<evidence type="ECO:0000256" key="2">
    <source>
        <dbReference type="ARBA" id="ARBA00019992"/>
    </source>
</evidence>
<dbReference type="SUPFAM" id="SSF48452">
    <property type="entry name" value="TPR-like"/>
    <property type="match status" value="1"/>
</dbReference>
<organism evidence="5">
    <name type="scientific">marine metagenome</name>
    <dbReference type="NCBI Taxonomy" id="408172"/>
    <lineage>
        <taxon>unclassified sequences</taxon>
        <taxon>metagenomes</taxon>
        <taxon>ecological metagenomes</taxon>
    </lineage>
</organism>
<dbReference type="PANTHER" id="PTHR16263:SF4">
    <property type="entry name" value="TETRATRICOPEPTIDE REPEAT PROTEIN 38"/>
    <property type="match status" value="1"/>
</dbReference>
<dbReference type="InterPro" id="IPR033891">
    <property type="entry name" value="TTC38"/>
</dbReference>
<name>A0A381WX75_9ZZZZ</name>
<evidence type="ECO:0000256" key="4">
    <source>
        <dbReference type="ARBA" id="ARBA00022803"/>
    </source>
</evidence>
<comment type="similarity">
    <text evidence="1">Belongs to the TTC38 family.</text>
</comment>
<evidence type="ECO:0000256" key="3">
    <source>
        <dbReference type="ARBA" id="ARBA00022737"/>
    </source>
</evidence>
<keyword evidence="4" id="KW-0802">TPR repeat</keyword>
<dbReference type="EMBL" id="UINC01013117">
    <property type="protein sequence ID" value="SVA56868.1"/>
    <property type="molecule type" value="Genomic_DNA"/>
</dbReference>
<reference evidence="5" key="1">
    <citation type="submission" date="2018-05" db="EMBL/GenBank/DDBJ databases">
        <authorList>
            <person name="Lanie J.A."/>
            <person name="Ng W.-L."/>
            <person name="Kazmierczak K.M."/>
            <person name="Andrzejewski T.M."/>
            <person name="Davidsen T.M."/>
            <person name="Wayne K.J."/>
            <person name="Tettelin H."/>
            <person name="Glass J.I."/>
            <person name="Rusch D."/>
            <person name="Podicherti R."/>
            <person name="Tsui H.-C.T."/>
            <person name="Winkler M.E."/>
        </authorList>
    </citation>
    <scope>NUCLEOTIDE SEQUENCE</scope>
</reference>
<dbReference type="PANTHER" id="PTHR16263">
    <property type="entry name" value="TETRATRICOPEPTIDE REPEAT PROTEIN 38"/>
    <property type="match status" value="1"/>
</dbReference>
<accession>A0A381WX75</accession>
<protein>
    <recommendedName>
        <fullName evidence="2">Tetratricopeptide repeat protein 38</fullName>
    </recommendedName>
</protein>
<sequence length="448" mass="50665">MTHNLSPQTDARGVVVSECKPSSLEGYERALYQFQSNFGDATETLAATVKNDPEFVMGHVFNASAMLMMTERQYIPAIRHSIESAESLSHKSNDREKELIVAARDCLEGRWDQACVAWDRVLARYPRDAMAIQCAHLMDFFRGDAVNLRDRIGRVIQHWHEGVLGYSYILGMQAFGFEECNQYDKAEEIANKALEIEPRDGWSVHALAHVMEMQGRYEEGKDLMLSREQDWAPDNGFASHNWWHLALFHIEHEDFPSAVRLYDEKVIPEDSDITVRMLDATALLWRLHLQGVDVGERWNRIADMWARKAPVENGYYAFNDLHAVISFLGAGRTAEARTVLTAVEAAAETNLESASRMAREVGIPACSAFLAFAEERYKDAVELLLPIRTIAHRFGGSHAQRDILTQTLIESAICADNTGLASNLISERSVHKPFSPLTRRFNAKIKTH</sequence>
<keyword evidence="3" id="KW-0677">Repeat</keyword>
<evidence type="ECO:0000313" key="5">
    <source>
        <dbReference type="EMBL" id="SVA56868.1"/>
    </source>
</evidence>
<dbReference type="Gene3D" id="1.25.40.10">
    <property type="entry name" value="Tetratricopeptide repeat domain"/>
    <property type="match status" value="1"/>
</dbReference>
<dbReference type="CDD" id="cd05804">
    <property type="entry name" value="StaR_like"/>
    <property type="match status" value="1"/>
</dbReference>